<keyword evidence="4" id="KW-1185">Reference proteome</keyword>
<dbReference type="Proteomes" id="UP001321492">
    <property type="component" value="Unassembled WGS sequence"/>
</dbReference>
<evidence type="ECO:0000313" key="4">
    <source>
        <dbReference type="Proteomes" id="UP001321492"/>
    </source>
</evidence>
<organism evidence="3 4">
    <name type="scientific">Chelatococcus albus</name>
    <dbReference type="NCBI Taxonomy" id="3047466"/>
    <lineage>
        <taxon>Bacteria</taxon>
        <taxon>Pseudomonadati</taxon>
        <taxon>Pseudomonadota</taxon>
        <taxon>Alphaproteobacteria</taxon>
        <taxon>Hyphomicrobiales</taxon>
        <taxon>Chelatococcaceae</taxon>
        <taxon>Chelatococcus</taxon>
    </lineage>
</organism>
<feature type="region of interest" description="Disordered" evidence="1">
    <location>
        <begin position="1"/>
        <end position="24"/>
    </location>
</feature>
<feature type="transmembrane region" description="Helical" evidence="2">
    <location>
        <begin position="176"/>
        <end position="196"/>
    </location>
</feature>
<keyword evidence="2" id="KW-0812">Transmembrane</keyword>
<keyword evidence="2" id="KW-0472">Membrane</keyword>
<gene>
    <name evidence="3" type="ORF">QNA08_02875</name>
</gene>
<evidence type="ECO:0000256" key="1">
    <source>
        <dbReference type="SAM" id="MobiDB-lite"/>
    </source>
</evidence>
<feature type="compositionally biased region" description="Basic and acidic residues" evidence="1">
    <location>
        <begin position="1"/>
        <end position="15"/>
    </location>
</feature>
<keyword evidence="2" id="KW-1133">Transmembrane helix</keyword>
<comment type="caution">
    <text evidence="3">The sequence shown here is derived from an EMBL/GenBank/DDBJ whole genome shotgun (WGS) entry which is preliminary data.</text>
</comment>
<protein>
    <submittedName>
        <fullName evidence="3">Uncharacterized protein</fullName>
    </submittedName>
</protein>
<dbReference type="EMBL" id="JASJEV010000001">
    <property type="protein sequence ID" value="MDJ1157182.1"/>
    <property type="molecule type" value="Genomic_DNA"/>
</dbReference>
<sequence length="217" mass="22337">MGVRDREPPSERDEAGQDGAPARGIVVEESAIAGGWVALDAQPPSIGGRPRGRVGALACPTVPFLASVQIRKSAMAQAMDLPEAETPPEAAARAPAVVRVPLRRPAVPADRVVRVPLSLMEYGRPIPARAAHGQDGARADEASRPLQAAPATEDVAAEQGAAGVRSSIGRSPSARLWAAVGAVLIVLAGAALYLVLRSSGAEGGLVRESAVQRKIAY</sequence>
<proteinExistence type="predicted"/>
<name>A0ABT7ACT6_9HYPH</name>
<accession>A0ABT7ACT6</accession>
<reference evidence="3 4" key="1">
    <citation type="submission" date="2023-05" db="EMBL/GenBank/DDBJ databases">
        <title>Chelatococcus sp. nov., a moderately thermophilic bacterium isolated from hot spring microbial mat.</title>
        <authorList>
            <person name="Hu C.-J."/>
            <person name="Li W.-J."/>
        </authorList>
    </citation>
    <scope>NUCLEOTIDE SEQUENCE [LARGE SCALE GENOMIC DNA]</scope>
    <source>
        <strain evidence="3 4">SYSU G07232</strain>
    </source>
</reference>
<feature type="region of interest" description="Disordered" evidence="1">
    <location>
        <begin position="130"/>
        <end position="155"/>
    </location>
</feature>
<evidence type="ECO:0000313" key="3">
    <source>
        <dbReference type="EMBL" id="MDJ1157182.1"/>
    </source>
</evidence>
<evidence type="ECO:0000256" key="2">
    <source>
        <dbReference type="SAM" id="Phobius"/>
    </source>
</evidence>